<feature type="active site" description="Proton acceptor" evidence="9">
    <location>
        <position position="78"/>
    </location>
</feature>
<keyword evidence="6 9" id="KW-0057">Aromatic amino acid biosynthesis</keyword>
<comment type="subunit">
    <text evidence="3 9">Tetramer of two alpha and two beta chains.</text>
</comment>
<dbReference type="PANTHER" id="PTHR43406:SF1">
    <property type="entry name" value="TRYPTOPHAN SYNTHASE ALPHA CHAIN, CHLOROPLASTIC"/>
    <property type="match status" value="1"/>
</dbReference>
<comment type="function">
    <text evidence="1 9">The alpha subunit is responsible for the aldol cleavage of indoleglycerol phosphate to indole and glyceraldehyde 3-phosphate.</text>
</comment>
<dbReference type="CDD" id="cd04724">
    <property type="entry name" value="Tryptophan_synthase_alpha"/>
    <property type="match status" value="1"/>
</dbReference>
<dbReference type="InterPro" id="IPR013785">
    <property type="entry name" value="Aldolase_TIM"/>
</dbReference>
<evidence type="ECO:0000256" key="2">
    <source>
        <dbReference type="ARBA" id="ARBA00004733"/>
    </source>
</evidence>
<dbReference type="InterPro" id="IPR002028">
    <property type="entry name" value="Trp_synthase_suA"/>
</dbReference>
<reference evidence="11 12" key="1">
    <citation type="submission" date="2016-10" db="EMBL/GenBank/DDBJ databases">
        <authorList>
            <person name="de Groot N.N."/>
        </authorList>
    </citation>
    <scope>NUCLEOTIDE SEQUENCE [LARGE SCALE GENOMIC DNA]</scope>
    <source>
        <strain evidence="11 12">DSM 25947</strain>
    </source>
</reference>
<dbReference type="PANTHER" id="PTHR43406">
    <property type="entry name" value="TRYPTOPHAN SYNTHASE, ALPHA CHAIN"/>
    <property type="match status" value="1"/>
</dbReference>
<accession>A0A1I0I839</accession>
<dbReference type="GO" id="GO:0004834">
    <property type="term" value="F:tryptophan synthase activity"/>
    <property type="evidence" value="ECO:0007669"/>
    <property type="project" value="UniProtKB-UniRule"/>
</dbReference>
<evidence type="ECO:0000256" key="4">
    <source>
        <dbReference type="ARBA" id="ARBA00022605"/>
    </source>
</evidence>
<gene>
    <name evidence="9" type="primary">trpA</name>
    <name evidence="11" type="ORF">SAMN05444285_12949</name>
</gene>
<dbReference type="EMBL" id="FOHT01000029">
    <property type="protein sequence ID" value="SET92699.1"/>
    <property type="molecule type" value="Genomic_DNA"/>
</dbReference>
<organism evidence="11 12">
    <name type="scientific">Draconibacterium orientale</name>
    <dbReference type="NCBI Taxonomy" id="1168034"/>
    <lineage>
        <taxon>Bacteria</taxon>
        <taxon>Pseudomonadati</taxon>
        <taxon>Bacteroidota</taxon>
        <taxon>Bacteroidia</taxon>
        <taxon>Marinilabiliales</taxon>
        <taxon>Prolixibacteraceae</taxon>
        <taxon>Draconibacterium</taxon>
    </lineage>
</organism>
<keyword evidence="4 9" id="KW-0028">Amino-acid biosynthesis</keyword>
<evidence type="ECO:0000256" key="5">
    <source>
        <dbReference type="ARBA" id="ARBA00022822"/>
    </source>
</evidence>
<evidence type="ECO:0000256" key="1">
    <source>
        <dbReference type="ARBA" id="ARBA00003365"/>
    </source>
</evidence>
<evidence type="ECO:0000256" key="10">
    <source>
        <dbReference type="RuleBase" id="RU003662"/>
    </source>
</evidence>
<comment type="pathway">
    <text evidence="2 9">Amino-acid biosynthesis; L-tryptophan biosynthesis; L-tryptophan from chorismate: step 5/5.</text>
</comment>
<protein>
    <recommendedName>
        <fullName evidence="9">Tryptophan synthase alpha chain</fullName>
        <ecNumber evidence="9">4.2.1.20</ecNumber>
    </recommendedName>
</protein>
<evidence type="ECO:0000256" key="7">
    <source>
        <dbReference type="ARBA" id="ARBA00023239"/>
    </source>
</evidence>
<evidence type="ECO:0000256" key="6">
    <source>
        <dbReference type="ARBA" id="ARBA00023141"/>
    </source>
</evidence>
<name>A0A1I0I839_9BACT</name>
<dbReference type="Pfam" id="PF00290">
    <property type="entry name" value="Trp_syntA"/>
    <property type="match status" value="1"/>
</dbReference>
<comment type="catalytic activity">
    <reaction evidence="8 9">
        <text>(1S,2R)-1-C-(indol-3-yl)glycerol 3-phosphate + L-serine = D-glyceraldehyde 3-phosphate + L-tryptophan + H2O</text>
        <dbReference type="Rhea" id="RHEA:10532"/>
        <dbReference type="ChEBI" id="CHEBI:15377"/>
        <dbReference type="ChEBI" id="CHEBI:33384"/>
        <dbReference type="ChEBI" id="CHEBI:57912"/>
        <dbReference type="ChEBI" id="CHEBI:58866"/>
        <dbReference type="ChEBI" id="CHEBI:59776"/>
        <dbReference type="EC" id="4.2.1.20"/>
    </reaction>
</comment>
<evidence type="ECO:0000256" key="8">
    <source>
        <dbReference type="ARBA" id="ARBA00049047"/>
    </source>
</evidence>
<feature type="active site" description="Proton acceptor" evidence="9">
    <location>
        <position position="67"/>
    </location>
</feature>
<dbReference type="UniPathway" id="UPA00035">
    <property type="reaction ID" value="UER00044"/>
</dbReference>
<dbReference type="AlphaFoldDB" id="A0A1I0I839"/>
<dbReference type="Proteomes" id="UP000181981">
    <property type="component" value="Unassembled WGS sequence"/>
</dbReference>
<evidence type="ECO:0000313" key="11">
    <source>
        <dbReference type="EMBL" id="SET92699.1"/>
    </source>
</evidence>
<comment type="similarity">
    <text evidence="9 10">Belongs to the TrpA family.</text>
</comment>
<dbReference type="GO" id="GO:0005829">
    <property type="term" value="C:cytosol"/>
    <property type="evidence" value="ECO:0007669"/>
    <property type="project" value="TreeGrafter"/>
</dbReference>
<dbReference type="HAMAP" id="MF_00131">
    <property type="entry name" value="Trp_synth_alpha"/>
    <property type="match status" value="1"/>
</dbReference>
<dbReference type="Gene3D" id="3.20.20.70">
    <property type="entry name" value="Aldolase class I"/>
    <property type="match status" value="1"/>
</dbReference>
<dbReference type="SUPFAM" id="SSF51366">
    <property type="entry name" value="Ribulose-phoshate binding barrel"/>
    <property type="match status" value="1"/>
</dbReference>
<keyword evidence="7 9" id="KW-0456">Lyase</keyword>
<proteinExistence type="inferred from homology"/>
<sequence length="280" mass="31330">MEHSAQRFSASGFELPTKNEMNNRINQLFERKKENILSVYFTAGFPNLNDTVEIIQQLEKNGVDLIEIGMPFSDPTADGPTIQRTSEIALKNGMSIKVLFDQLKTIRESVSIPLVLMGYLNPVYQYGVEKFCQKCNEIGIDGTILPDLPLDEFEAEYKTIFEQNNLHNILLITPQTSEARIRQIDAVSKGFIYMVSSSSTTGAGKKVEDFHADYFERIQHMNLKNPRLIGFGISDNATFTNACKYASGAIIGSAFVSSFSEELEIADSVAQFVKNMLIPN</sequence>
<dbReference type="NCBIfam" id="TIGR00262">
    <property type="entry name" value="trpA"/>
    <property type="match status" value="1"/>
</dbReference>
<dbReference type="FunFam" id="3.20.20.70:FF:000037">
    <property type="entry name" value="Tryptophan synthase alpha chain"/>
    <property type="match status" value="1"/>
</dbReference>
<evidence type="ECO:0000313" key="12">
    <source>
        <dbReference type="Proteomes" id="UP000181981"/>
    </source>
</evidence>
<keyword evidence="5 9" id="KW-0822">Tryptophan biosynthesis</keyword>
<dbReference type="InterPro" id="IPR011060">
    <property type="entry name" value="RibuloseP-bd_barrel"/>
</dbReference>
<evidence type="ECO:0000256" key="9">
    <source>
        <dbReference type="HAMAP-Rule" id="MF_00131"/>
    </source>
</evidence>
<evidence type="ECO:0000256" key="3">
    <source>
        <dbReference type="ARBA" id="ARBA00011270"/>
    </source>
</evidence>
<dbReference type="EC" id="4.2.1.20" evidence="9"/>